<dbReference type="GO" id="GO:0016491">
    <property type="term" value="F:oxidoreductase activity"/>
    <property type="evidence" value="ECO:0007669"/>
    <property type="project" value="InterPro"/>
</dbReference>
<evidence type="ECO:0000313" key="3">
    <source>
        <dbReference type="Proteomes" id="UP000198535"/>
    </source>
</evidence>
<gene>
    <name evidence="2" type="ORF">SAMN04488696_1582</name>
</gene>
<evidence type="ECO:0000259" key="1">
    <source>
        <dbReference type="Pfam" id="PF01568"/>
    </source>
</evidence>
<dbReference type="Pfam" id="PF01568">
    <property type="entry name" value="Molydop_binding"/>
    <property type="match status" value="1"/>
</dbReference>
<dbReference type="OrthoDB" id="146286at2157"/>
<protein>
    <submittedName>
        <fullName evidence="2">Formylmethanofuran dehydrogenase, subunit D</fullName>
    </submittedName>
</protein>
<dbReference type="PIRSF" id="PIRSF015873">
    <property type="entry name" value="FwdD"/>
    <property type="match status" value="1"/>
</dbReference>
<dbReference type="InterPro" id="IPR006657">
    <property type="entry name" value="MoPterin_dinucl-bd_dom"/>
</dbReference>
<evidence type="ECO:0000313" key="2">
    <source>
        <dbReference type="EMBL" id="SFM55706.1"/>
    </source>
</evidence>
<feature type="domain" description="Molybdopterin dinucleotide-binding" evidence="1">
    <location>
        <begin position="15"/>
        <end position="114"/>
    </location>
</feature>
<reference evidence="3" key="1">
    <citation type="submission" date="2016-10" db="EMBL/GenBank/DDBJ databases">
        <authorList>
            <person name="Varghese N."/>
            <person name="Submissions S."/>
        </authorList>
    </citation>
    <scope>NUCLEOTIDE SEQUENCE [LARGE SCALE GENOMIC DNA]</scope>
    <source>
        <strain evidence="3">Mob M</strain>
    </source>
</reference>
<dbReference type="Gene3D" id="2.40.40.20">
    <property type="match status" value="1"/>
</dbReference>
<dbReference type="EMBL" id="FOUJ01000003">
    <property type="protein sequence ID" value="SFM55706.1"/>
    <property type="molecule type" value="Genomic_DNA"/>
</dbReference>
<dbReference type="GO" id="GO:0043546">
    <property type="term" value="F:molybdopterin cofactor binding"/>
    <property type="evidence" value="ECO:0007669"/>
    <property type="project" value="InterPro"/>
</dbReference>
<dbReference type="RefSeq" id="WP_091935802.1">
    <property type="nucleotide sequence ID" value="NZ_FOUJ01000003.1"/>
</dbReference>
<accession>A0A1I4RTV9</accession>
<name>A0A1I4RTV9_9EURY</name>
<dbReference type="InterPro" id="IPR012040">
    <property type="entry name" value="Formylmethanofuran_DH_dsu"/>
</dbReference>
<organism evidence="2 3">
    <name type="scientific">Methanolobus profundi</name>
    <dbReference type="NCBI Taxonomy" id="487685"/>
    <lineage>
        <taxon>Archaea</taxon>
        <taxon>Methanobacteriati</taxon>
        <taxon>Methanobacteriota</taxon>
        <taxon>Stenosarchaea group</taxon>
        <taxon>Methanomicrobia</taxon>
        <taxon>Methanosarcinales</taxon>
        <taxon>Methanosarcinaceae</taxon>
        <taxon>Methanolobus</taxon>
    </lineage>
</organism>
<sequence length="134" mass="14598">MGFGQFLAAPEIKLKIVTYRDVFQNTAQETSRFGEDYEKLSAVIKLDPKDMVKLSIKEGETVVVKNAFGKVVVTAQSSGHEEAHQGIAYMVNGPWSNALVPDETGGTGVPKFKDFEATVQGSKGEKVTGIRDIF</sequence>
<dbReference type="Proteomes" id="UP000198535">
    <property type="component" value="Unassembled WGS sequence"/>
</dbReference>
<dbReference type="STRING" id="487685.SAMN04488696_1582"/>
<keyword evidence="3" id="KW-1185">Reference proteome</keyword>
<dbReference type="SUPFAM" id="SSF50692">
    <property type="entry name" value="ADC-like"/>
    <property type="match status" value="1"/>
</dbReference>
<proteinExistence type="predicted"/>
<dbReference type="AlphaFoldDB" id="A0A1I4RTV9"/>
<dbReference type="InterPro" id="IPR009010">
    <property type="entry name" value="Asp_de-COase-like_dom_sf"/>
</dbReference>